<protein>
    <submittedName>
        <fullName evidence="2">Uncharacterized protein</fullName>
    </submittedName>
</protein>
<name>A0A8H6IZP8_9PEZI</name>
<dbReference type="InterPro" id="IPR002110">
    <property type="entry name" value="Ankyrin_rpt"/>
</dbReference>
<dbReference type="SUPFAM" id="SSF48403">
    <property type="entry name" value="Ankyrin repeat"/>
    <property type="match status" value="1"/>
</dbReference>
<keyword evidence="1" id="KW-0040">ANK repeat</keyword>
<dbReference type="PROSITE" id="PS50088">
    <property type="entry name" value="ANK_REPEAT"/>
    <property type="match status" value="4"/>
</dbReference>
<organism evidence="2 3">
    <name type="scientific">Colletotrichum sojae</name>
    <dbReference type="NCBI Taxonomy" id="2175907"/>
    <lineage>
        <taxon>Eukaryota</taxon>
        <taxon>Fungi</taxon>
        <taxon>Dikarya</taxon>
        <taxon>Ascomycota</taxon>
        <taxon>Pezizomycotina</taxon>
        <taxon>Sordariomycetes</taxon>
        <taxon>Hypocreomycetidae</taxon>
        <taxon>Glomerellales</taxon>
        <taxon>Glomerellaceae</taxon>
        <taxon>Colletotrichum</taxon>
        <taxon>Colletotrichum orchidearum species complex</taxon>
    </lineage>
</organism>
<comment type="caution">
    <text evidence="2">The sequence shown here is derived from an EMBL/GenBank/DDBJ whole genome shotgun (WGS) entry which is preliminary data.</text>
</comment>
<accession>A0A8H6IZP8</accession>
<evidence type="ECO:0000256" key="1">
    <source>
        <dbReference type="PROSITE-ProRule" id="PRU00023"/>
    </source>
</evidence>
<dbReference type="Gene3D" id="1.25.40.20">
    <property type="entry name" value="Ankyrin repeat-containing domain"/>
    <property type="match status" value="1"/>
</dbReference>
<dbReference type="Pfam" id="PF13637">
    <property type="entry name" value="Ank_4"/>
    <property type="match status" value="1"/>
</dbReference>
<feature type="repeat" description="ANK" evidence="1">
    <location>
        <begin position="615"/>
        <end position="647"/>
    </location>
</feature>
<gene>
    <name evidence="2" type="ORF">CSOJ01_10873</name>
</gene>
<dbReference type="Proteomes" id="UP000652219">
    <property type="component" value="Unassembled WGS sequence"/>
</dbReference>
<dbReference type="AlphaFoldDB" id="A0A8H6IZP8"/>
<evidence type="ECO:0000313" key="3">
    <source>
        <dbReference type="Proteomes" id="UP000652219"/>
    </source>
</evidence>
<dbReference type="PANTHER" id="PTHR10039:SF14">
    <property type="entry name" value="NACHT DOMAIN-CONTAINING PROTEIN"/>
    <property type="match status" value="1"/>
</dbReference>
<keyword evidence="3" id="KW-1185">Reference proteome</keyword>
<dbReference type="PANTHER" id="PTHR10039">
    <property type="entry name" value="AMELOGENIN"/>
    <property type="match status" value="1"/>
</dbReference>
<dbReference type="InterPro" id="IPR036770">
    <property type="entry name" value="Ankyrin_rpt-contain_sf"/>
</dbReference>
<feature type="repeat" description="ANK" evidence="1">
    <location>
        <begin position="546"/>
        <end position="578"/>
    </location>
</feature>
<dbReference type="SMART" id="SM00248">
    <property type="entry name" value="ANK"/>
    <property type="match status" value="7"/>
</dbReference>
<feature type="repeat" description="ANK" evidence="1">
    <location>
        <begin position="649"/>
        <end position="681"/>
    </location>
</feature>
<proteinExistence type="predicted"/>
<feature type="repeat" description="ANK" evidence="1">
    <location>
        <begin position="513"/>
        <end position="545"/>
    </location>
</feature>
<dbReference type="PROSITE" id="PS50297">
    <property type="entry name" value="ANK_REP_REGION"/>
    <property type="match status" value="3"/>
</dbReference>
<dbReference type="EMBL" id="WIGN01000237">
    <property type="protein sequence ID" value="KAF6803456.1"/>
    <property type="molecule type" value="Genomic_DNA"/>
</dbReference>
<reference evidence="2 3" key="1">
    <citation type="journal article" date="2020" name="Phytopathology">
        <title>Genome Sequence Resources of Colletotrichum truncatum, C. plurivorum, C. musicola, and C. sojae: Four Species Pathogenic to Soybean (Glycine max).</title>
        <authorList>
            <person name="Rogerio F."/>
            <person name="Boufleur T.R."/>
            <person name="Ciampi-Guillardi M."/>
            <person name="Sukno S.A."/>
            <person name="Thon M.R."/>
            <person name="Massola Junior N.S."/>
            <person name="Baroncelli R."/>
        </authorList>
    </citation>
    <scope>NUCLEOTIDE SEQUENCE [LARGE SCALE GENOMIC DNA]</scope>
    <source>
        <strain evidence="2 3">LFN0009</strain>
    </source>
</reference>
<evidence type="ECO:0000313" key="2">
    <source>
        <dbReference type="EMBL" id="KAF6803456.1"/>
    </source>
</evidence>
<dbReference type="Pfam" id="PF12796">
    <property type="entry name" value="Ank_2"/>
    <property type="match status" value="1"/>
</dbReference>
<sequence>MESRSEMKEWIVEVTAKLRSCFIVIDALDECSSFERNQFTDLCNFVASLPRQSDPQLLVKIIVFSRPSDNVIERALSWFPQIQIDSGANAGDIEVYISEMFNDIEPDPLDEHISGLNDIKGMMLSHADGMFLWVQLKVRVFEQIGTVEGIREDLENSTEGLHDLYQQAFRKILAQPAVVCDRALKALLWIANTYTSLSKAELLEALSVKPGSRGISNNPKPLRSLSICTECADLLVEMDGKYQLLHASLRDFIIGQQHTIPAYTALQQNAQGILAETCLTYLMFEKLQCATIQDPDELVDLMEQHPLLEYASLHWGDHFSAAEGPGNNGLDLLLMTFLETPLALDVSMKVLESREFIRGFSQHSGQPSPLHVLSVFNLWRVAEAYPRFKLFINEHDSLNYLPIDYVVTYGSREMMNWLLGVYASEDMSFSACLDCCQIKLLMHAVSMDWDDIVTDLVELGVEKDEMVVLRDVQGGTYFETMILKAVDTNALLALESLLNVGADPNISNQGDTFGETPLILATQRNNIVAARMLLKAGAEPDIRGKYGLTALHHAACSDNVEMVRILLDNGAHVDIEADDEQSRCTLVCGAVENDSTEAAEILLNQGASLHHVTSIGYNPLLIAKCYGRLEMMQVLVRRGADIKSIPHHLGGNALHFAAWAGHSRVVEALLELCQDSAYVDQKNNLGHTPLWMNHTLTWEVSKMLLENGARSDFEECVPYFRENYFSEFRRLYAR</sequence>